<dbReference type="Gene3D" id="1.10.3210.10">
    <property type="entry name" value="Hypothetical protein af1432"/>
    <property type="match status" value="1"/>
</dbReference>
<dbReference type="CDD" id="cd00077">
    <property type="entry name" value="HDc"/>
    <property type="match status" value="1"/>
</dbReference>
<dbReference type="RefSeq" id="WP_382415127.1">
    <property type="nucleotide sequence ID" value="NZ_AP031500.1"/>
</dbReference>
<dbReference type="SMART" id="SM00448">
    <property type="entry name" value="REC"/>
    <property type="match status" value="1"/>
</dbReference>
<dbReference type="InterPro" id="IPR003607">
    <property type="entry name" value="HD/PDEase_dom"/>
</dbReference>
<protein>
    <submittedName>
        <fullName evidence="4">Two-component system response regulator</fullName>
    </submittedName>
</protein>
<feature type="domain" description="Response regulatory" evidence="2">
    <location>
        <begin position="6"/>
        <end position="121"/>
    </location>
</feature>
<dbReference type="Pfam" id="PF00072">
    <property type="entry name" value="Response_reg"/>
    <property type="match status" value="1"/>
</dbReference>
<dbReference type="PROSITE" id="PS50110">
    <property type="entry name" value="RESPONSE_REGULATORY"/>
    <property type="match status" value="1"/>
</dbReference>
<evidence type="ECO:0000259" key="2">
    <source>
        <dbReference type="PROSITE" id="PS50110"/>
    </source>
</evidence>
<sequence>MIEKPRILVVDDESTNLKVIQTVLADEYRLAFAKSGQAALEVIQQNPPNLILLDVMMPGMSGIDVCRALKADAATQHIPVIFVTALNDDDDEYNGFSVGAVDYITKPITPALVRARVKTHLSLVQAKQLKKAHIDLVQRLGAAAEYKDTDTGEHIIRMSLYSKRLALAYGISEEYAELIRQAAPMHDIGKIGIPDAILLKPGRLSTEEFASMREHTTIGAKILEDSDSPLIQLARVLAMEHHEKWDGTGYPNGLVGEAISLEARIVAIADVFDALTSKRPYKEAWTEAEAFALIKEQSGCHFDPALAELFLSIKSEILDIKQNYSR</sequence>
<proteinExistence type="predicted"/>
<feature type="modified residue" description="4-aspartylphosphate" evidence="1">
    <location>
        <position position="54"/>
    </location>
</feature>
<accession>A0ABV7HQ74</accession>
<organism evidence="4 5">
    <name type="scientific">Gilvimarinus japonicus</name>
    <dbReference type="NCBI Taxonomy" id="1796469"/>
    <lineage>
        <taxon>Bacteria</taxon>
        <taxon>Pseudomonadati</taxon>
        <taxon>Pseudomonadota</taxon>
        <taxon>Gammaproteobacteria</taxon>
        <taxon>Cellvibrionales</taxon>
        <taxon>Cellvibrionaceae</taxon>
        <taxon>Gilvimarinus</taxon>
    </lineage>
</organism>
<name>A0ABV7HQ74_9GAMM</name>
<gene>
    <name evidence="4" type="ORF">ACFOEB_05825</name>
</gene>
<evidence type="ECO:0000256" key="1">
    <source>
        <dbReference type="PROSITE-ProRule" id="PRU00169"/>
    </source>
</evidence>
<dbReference type="Gene3D" id="3.40.50.2300">
    <property type="match status" value="1"/>
</dbReference>
<feature type="domain" description="HD-GYP" evidence="3">
    <location>
        <begin position="129"/>
        <end position="326"/>
    </location>
</feature>
<reference evidence="5" key="1">
    <citation type="journal article" date="2019" name="Int. J. Syst. Evol. Microbiol.">
        <title>The Global Catalogue of Microorganisms (GCM) 10K type strain sequencing project: providing services to taxonomists for standard genome sequencing and annotation.</title>
        <authorList>
            <consortium name="The Broad Institute Genomics Platform"/>
            <consortium name="The Broad Institute Genome Sequencing Center for Infectious Disease"/>
            <person name="Wu L."/>
            <person name="Ma J."/>
        </authorList>
    </citation>
    <scope>NUCLEOTIDE SEQUENCE [LARGE SCALE GENOMIC DNA]</scope>
    <source>
        <strain evidence="5">KCTC 52141</strain>
    </source>
</reference>
<dbReference type="SUPFAM" id="SSF52172">
    <property type="entry name" value="CheY-like"/>
    <property type="match status" value="1"/>
</dbReference>
<dbReference type="PANTHER" id="PTHR45228:SF1">
    <property type="entry name" value="CYCLIC DI-GMP PHOSPHODIESTERASE TM_0186"/>
    <property type="match status" value="1"/>
</dbReference>
<dbReference type="InterPro" id="IPR001789">
    <property type="entry name" value="Sig_transdc_resp-reg_receiver"/>
</dbReference>
<comment type="caution">
    <text evidence="4">The sequence shown here is derived from an EMBL/GenBank/DDBJ whole genome shotgun (WGS) entry which is preliminary data.</text>
</comment>
<evidence type="ECO:0000259" key="3">
    <source>
        <dbReference type="PROSITE" id="PS51832"/>
    </source>
</evidence>
<dbReference type="PANTHER" id="PTHR45228">
    <property type="entry name" value="CYCLIC DI-GMP PHOSPHODIESTERASE TM_0186-RELATED"/>
    <property type="match status" value="1"/>
</dbReference>
<dbReference type="PROSITE" id="PS51832">
    <property type="entry name" value="HD_GYP"/>
    <property type="match status" value="1"/>
</dbReference>
<dbReference type="InterPro" id="IPR011006">
    <property type="entry name" value="CheY-like_superfamily"/>
</dbReference>
<dbReference type="InterPro" id="IPR037522">
    <property type="entry name" value="HD_GYP_dom"/>
</dbReference>
<keyword evidence="5" id="KW-1185">Reference proteome</keyword>
<dbReference type="SMART" id="SM00471">
    <property type="entry name" value="HDc"/>
    <property type="match status" value="1"/>
</dbReference>
<evidence type="ECO:0000313" key="5">
    <source>
        <dbReference type="Proteomes" id="UP001595548"/>
    </source>
</evidence>
<evidence type="ECO:0000313" key="4">
    <source>
        <dbReference type="EMBL" id="MFC3154716.1"/>
    </source>
</evidence>
<dbReference type="InterPro" id="IPR052020">
    <property type="entry name" value="Cyclic_di-GMP/3'3'-cGAMP_PDE"/>
</dbReference>
<dbReference type="CDD" id="cd19920">
    <property type="entry name" value="REC_PA4781-like"/>
    <property type="match status" value="1"/>
</dbReference>
<dbReference type="Pfam" id="PF13487">
    <property type="entry name" value="HD_5"/>
    <property type="match status" value="1"/>
</dbReference>
<dbReference type="Proteomes" id="UP001595548">
    <property type="component" value="Unassembled WGS sequence"/>
</dbReference>
<keyword evidence="1" id="KW-0597">Phosphoprotein</keyword>
<dbReference type="EMBL" id="JBHRTL010000006">
    <property type="protein sequence ID" value="MFC3154716.1"/>
    <property type="molecule type" value="Genomic_DNA"/>
</dbReference>
<dbReference type="SUPFAM" id="SSF109604">
    <property type="entry name" value="HD-domain/PDEase-like"/>
    <property type="match status" value="1"/>
</dbReference>